<feature type="transmembrane region" description="Helical" evidence="1">
    <location>
        <begin position="93"/>
        <end position="112"/>
    </location>
</feature>
<dbReference type="EMBL" id="ALXG01000015">
    <property type="protein sequence ID" value="ETO40706.1"/>
    <property type="molecule type" value="Genomic_DNA"/>
</dbReference>
<protein>
    <recommendedName>
        <fullName evidence="4">Integral membrane protein</fullName>
    </recommendedName>
</protein>
<feature type="transmembrane region" description="Helical" evidence="1">
    <location>
        <begin position="6"/>
        <end position="24"/>
    </location>
</feature>
<evidence type="ECO:0008006" key="4">
    <source>
        <dbReference type="Google" id="ProtNLM"/>
    </source>
</evidence>
<dbReference type="AlphaFoldDB" id="W9EHG5"/>
<evidence type="ECO:0000313" key="3">
    <source>
        <dbReference type="Proteomes" id="UP000019474"/>
    </source>
</evidence>
<comment type="caution">
    <text evidence="2">The sequence shown here is derived from an EMBL/GenBank/DDBJ whole genome shotgun (WGS) entry which is preliminary data.</text>
</comment>
<dbReference type="OrthoDB" id="2329313at2"/>
<evidence type="ECO:0000313" key="2">
    <source>
        <dbReference type="EMBL" id="ETO40706.1"/>
    </source>
</evidence>
<dbReference type="RefSeq" id="WP_009166330.1">
    <property type="nucleotide sequence ID" value="NZ_ALXG01000015.1"/>
</dbReference>
<organism evidence="2 3">
    <name type="scientific">Fructilactobacillus florum 8D</name>
    <dbReference type="NCBI Taxonomy" id="1221538"/>
    <lineage>
        <taxon>Bacteria</taxon>
        <taxon>Bacillati</taxon>
        <taxon>Bacillota</taxon>
        <taxon>Bacilli</taxon>
        <taxon>Lactobacillales</taxon>
        <taxon>Lactobacillaceae</taxon>
        <taxon>Fructilactobacillus</taxon>
    </lineage>
</organism>
<sequence>MKTAKITVWSLIALGIFIGLNYVMQLPVLGLGQQQLVRTDLIAGMLFIIPLLLIWFHLRVGLAVLALVQSLYTMGYLNGLYRIIASSHVTTSVKLLVSGLLLGALLVNFYWFRLAWQIRRALTNERVTRYLKYRK</sequence>
<dbReference type="PATRIC" id="fig|1221538.3.peg.374"/>
<name>W9EHG5_9LACO</name>
<dbReference type="Proteomes" id="UP000019474">
    <property type="component" value="Unassembled WGS sequence"/>
</dbReference>
<keyword evidence="1" id="KW-0812">Transmembrane</keyword>
<keyword evidence="1" id="KW-0472">Membrane</keyword>
<proteinExistence type="predicted"/>
<evidence type="ECO:0000256" key="1">
    <source>
        <dbReference type="SAM" id="Phobius"/>
    </source>
</evidence>
<keyword evidence="1" id="KW-1133">Transmembrane helix</keyword>
<accession>W9EHG5</accession>
<gene>
    <name evidence="2" type="ORF">B808_368</name>
</gene>
<feature type="transmembrane region" description="Helical" evidence="1">
    <location>
        <begin position="36"/>
        <end position="56"/>
    </location>
</feature>
<feature type="transmembrane region" description="Helical" evidence="1">
    <location>
        <begin position="62"/>
        <end position="81"/>
    </location>
</feature>
<reference evidence="2 3" key="1">
    <citation type="submission" date="2012-08" db="EMBL/GenBank/DDBJ databases">
        <title>Genome sequencing of Lactobacillus florum 8D.</title>
        <authorList>
            <person name="Kim E.B."/>
            <person name="Marco M.L."/>
        </authorList>
    </citation>
    <scope>NUCLEOTIDE SEQUENCE [LARGE SCALE GENOMIC DNA]</scope>
    <source>
        <strain evidence="2 3">8D</strain>
    </source>
</reference>
<keyword evidence="3" id="KW-1185">Reference proteome</keyword>